<dbReference type="InterPro" id="IPR015416">
    <property type="entry name" value="Znf_H2C2_histone_UAS-bd"/>
</dbReference>
<feature type="region of interest" description="Disordered" evidence="11">
    <location>
        <begin position="884"/>
        <end position="906"/>
    </location>
</feature>
<evidence type="ECO:0000256" key="3">
    <source>
        <dbReference type="ARBA" id="ARBA00022543"/>
    </source>
</evidence>
<dbReference type="Pfam" id="PF09337">
    <property type="entry name" value="zf-H2C2"/>
    <property type="match status" value="1"/>
</dbReference>
<dbReference type="SUPFAM" id="SSF55729">
    <property type="entry name" value="Acyl-CoA N-acyltransferases (Nat)"/>
    <property type="match status" value="1"/>
</dbReference>
<evidence type="ECO:0000256" key="12">
    <source>
        <dbReference type="SAM" id="Phobius"/>
    </source>
</evidence>
<dbReference type="Gene3D" id="1.20.1070.10">
    <property type="entry name" value="Rhodopsin 7-helix transmembrane proteins"/>
    <property type="match status" value="1"/>
</dbReference>
<dbReference type="InterPro" id="IPR016181">
    <property type="entry name" value="Acyl_CoA_acyltransferase"/>
</dbReference>
<evidence type="ECO:0000256" key="8">
    <source>
        <dbReference type="ARBA" id="ARBA00022991"/>
    </source>
</evidence>
<evidence type="ECO:0000256" key="1">
    <source>
        <dbReference type="ARBA" id="ARBA00004141"/>
    </source>
</evidence>
<evidence type="ECO:0000256" key="7">
    <source>
        <dbReference type="ARBA" id="ARBA00022989"/>
    </source>
</evidence>
<dbReference type="GO" id="GO:0007602">
    <property type="term" value="P:phototransduction"/>
    <property type="evidence" value="ECO:0007669"/>
    <property type="project" value="UniProtKB-KW"/>
</dbReference>
<feature type="transmembrane region" description="Helical" evidence="12">
    <location>
        <begin position="131"/>
        <end position="149"/>
    </location>
</feature>
<dbReference type="InterPro" id="IPR000182">
    <property type="entry name" value="GNAT_dom"/>
</dbReference>
<dbReference type="PANTHER" id="PTHR43138:SF2">
    <property type="entry name" value="PROTEIN SPT10"/>
    <property type="match status" value="1"/>
</dbReference>
<protein>
    <recommendedName>
        <fullName evidence="17">N-acetyltransferase domain-containing protein</fullName>
    </recommendedName>
</protein>
<dbReference type="PRINTS" id="PR00251">
    <property type="entry name" value="BACTRLOPSIN"/>
</dbReference>
<feature type="compositionally biased region" description="Acidic residues" evidence="11">
    <location>
        <begin position="894"/>
        <end position="906"/>
    </location>
</feature>
<comment type="similarity">
    <text evidence="2">Belongs to the archaeal/bacterial/fungal opsin family.</text>
</comment>
<sequence>MEDYYEVYKKLPLPDPKPTATTTAVPLPTVTHAPPRFEYISSEGHHAQWVLFVLMLLSTIAFIALSWKIAIPKRILYQLITYVTLISTIGYYVTVTGGGWSFNPVWAAEGHKHDIPDTHQLVLRQVFWARYVDWLVTTPMLLFALGALSGLSGSNILNTIVANVTMNLTGLFGAYTSRGKYKPGWYVMSWLAFLAVAWNLVGNARATAQRRGVQKVYNPLAIYTIAVWTGYLIIWGVSDLSRKLSPDGEVIAYGILDILAKPIFGLWLLFSYRKSSDAEVHVDGAWAEGFGQREGLLRVGDSLDDQALAAALSAEIAASSRKRKRTPIPNNTPPPPPIKHAFFKDRVTPNTVFPVPPGFALPETLILKLCSEFNRELERGTSFPFTEPMSLHQFQAYWFSNHAAVMVQGKEDALLRDGRDWDADCVGSFLVIPRYPGRSSHICTGQFLICENFRRKGAGKVLISAFMEYATKLGYSSALFDLIYETNEPMLSILDSLGFKRIGVLKSAGNLLNSSEPVDSIILSRDLADEEDYQANERFEKIRYYLDKGKYPPGATRSEKSRLRSAATHYRLVGEKLMLKGKEVISDPQKQFEISREMHRVSHGGINKTTAQIADKYHWIQIKKTVGQVLRSCLECTQNARPPVVKASTPTDKSRDGESGDNPVAPTGAATSSARAARSHISNAEDDQNDSADADAEIDDESVIPLSTVSQPDQMLDVSPPPPHNRAHSQSAISDHPHRAVKSPPGLHHHQLAQSIRSQHDAMSLSQRAQAAAMVESALPGIAVLATPGLAENLPVDQAIVDEVVRHMHAIHQQHQHSGPDNDSMDDINILPSFDDIQQFDESDLQLIGSPRSDSVAVTMDEAERRRQARETALMAVAAIRSASAGVPAGQSGEEGDPDVILETFD</sequence>
<dbReference type="EMBL" id="JAQGDS010000001">
    <property type="protein sequence ID" value="KAJ6264684.1"/>
    <property type="molecule type" value="Genomic_DNA"/>
</dbReference>
<evidence type="ECO:0000256" key="9">
    <source>
        <dbReference type="ARBA" id="ARBA00023136"/>
    </source>
</evidence>
<feature type="region of interest" description="Disordered" evidence="11">
    <location>
        <begin position="642"/>
        <end position="746"/>
    </location>
</feature>
<proteinExistence type="inferred from homology"/>
<dbReference type="GO" id="GO:0005634">
    <property type="term" value="C:nucleus"/>
    <property type="evidence" value="ECO:0007669"/>
    <property type="project" value="TreeGrafter"/>
</dbReference>
<dbReference type="PANTHER" id="PTHR43138">
    <property type="entry name" value="ACETYLTRANSFERASE, GNAT FAMILY"/>
    <property type="match status" value="1"/>
</dbReference>
<keyword evidence="7 12" id="KW-1133">Transmembrane helix</keyword>
<dbReference type="Proteomes" id="UP001221413">
    <property type="component" value="Unassembled WGS sequence"/>
</dbReference>
<dbReference type="Gene3D" id="1.10.340.70">
    <property type="match status" value="1"/>
</dbReference>
<evidence type="ECO:0000256" key="4">
    <source>
        <dbReference type="ARBA" id="ARBA00022606"/>
    </source>
</evidence>
<gene>
    <name evidence="15" type="ORF">Dda_0833</name>
</gene>
<dbReference type="InterPro" id="IPR001425">
    <property type="entry name" value="Arc/bac/fun_rhodopsins"/>
</dbReference>
<feature type="transmembrane region" description="Helical" evidence="12">
    <location>
        <begin position="79"/>
        <end position="102"/>
    </location>
</feature>
<keyword evidence="3" id="KW-0600">Photoreceptor protein</keyword>
<dbReference type="GO" id="GO:0016747">
    <property type="term" value="F:acyltransferase activity, transferring groups other than amino-acyl groups"/>
    <property type="evidence" value="ECO:0007669"/>
    <property type="project" value="InterPro"/>
</dbReference>
<dbReference type="Pfam" id="PF00583">
    <property type="entry name" value="Acetyltransf_1"/>
    <property type="match status" value="1"/>
</dbReference>
<feature type="transmembrane region" description="Helical" evidence="12">
    <location>
        <begin position="47"/>
        <end position="67"/>
    </location>
</feature>
<feature type="transmembrane region" description="Helical" evidence="12">
    <location>
        <begin position="220"/>
        <end position="238"/>
    </location>
</feature>
<keyword evidence="10" id="KW-0675">Receptor</keyword>
<dbReference type="CDD" id="cd15028">
    <property type="entry name" value="7tm_Opsin-1_euk"/>
    <property type="match status" value="1"/>
</dbReference>
<keyword evidence="8" id="KW-0157">Chromophore</keyword>
<evidence type="ECO:0000256" key="6">
    <source>
        <dbReference type="ARBA" id="ARBA00022925"/>
    </source>
</evidence>
<dbReference type="SUPFAM" id="SSF81321">
    <property type="entry name" value="Family A G protein-coupled receptor-like"/>
    <property type="match status" value="1"/>
</dbReference>
<keyword evidence="9 12" id="KW-0472">Membrane</keyword>
<keyword evidence="16" id="KW-1185">Reference proteome</keyword>
<evidence type="ECO:0008006" key="17">
    <source>
        <dbReference type="Google" id="ProtNLM"/>
    </source>
</evidence>
<dbReference type="GO" id="GO:0016020">
    <property type="term" value="C:membrane"/>
    <property type="evidence" value="ECO:0007669"/>
    <property type="project" value="UniProtKB-SubCell"/>
</dbReference>
<evidence type="ECO:0000313" key="15">
    <source>
        <dbReference type="EMBL" id="KAJ6264684.1"/>
    </source>
</evidence>
<dbReference type="PROSITE" id="PS00950">
    <property type="entry name" value="BACTERIAL_OPSIN_1"/>
    <property type="match status" value="1"/>
</dbReference>
<organism evidence="15 16">
    <name type="scientific">Drechslerella dactyloides</name>
    <name type="common">Nematode-trapping fungus</name>
    <name type="synonym">Arthrobotrys dactyloides</name>
    <dbReference type="NCBI Taxonomy" id="74499"/>
    <lineage>
        <taxon>Eukaryota</taxon>
        <taxon>Fungi</taxon>
        <taxon>Dikarya</taxon>
        <taxon>Ascomycota</taxon>
        <taxon>Pezizomycotina</taxon>
        <taxon>Orbiliomycetes</taxon>
        <taxon>Orbiliales</taxon>
        <taxon>Orbiliaceae</taxon>
        <taxon>Drechslerella</taxon>
    </lineage>
</organism>
<evidence type="ECO:0000259" key="14">
    <source>
        <dbReference type="Pfam" id="PF09337"/>
    </source>
</evidence>
<evidence type="ECO:0000313" key="16">
    <source>
        <dbReference type="Proteomes" id="UP001221413"/>
    </source>
</evidence>
<evidence type="ECO:0000256" key="11">
    <source>
        <dbReference type="SAM" id="MobiDB-lite"/>
    </source>
</evidence>
<feature type="domain" description="N-acetyltransferase" evidence="13">
    <location>
        <begin position="418"/>
        <end position="499"/>
    </location>
</feature>
<reference evidence="15" key="1">
    <citation type="submission" date="2023-01" db="EMBL/GenBank/DDBJ databases">
        <title>The chitinases involved in constricting ring structure development in the nematode-trapping fungus Drechslerella dactyloides.</title>
        <authorList>
            <person name="Wang R."/>
            <person name="Zhang L."/>
            <person name="Tang P."/>
            <person name="Li S."/>
            <person name="Liang L."/>
        </authorList>
    </citation>
    <scope>NUCLEOTIDE SEQUENCE</scope>
    <source>
        <strain evidence="15">YMF1.00031</strain>
    </source>
</reference>
<evidence type="ECO:0000256" key="10">
    <source>
        <dbReference type="ARBA" id="ARBA00023170"/>
    </source>
</evidence>
<accession>A0AAD6NN00</accession>
<keyword evidence="4" id="KW-0716">Sensory transduction</keyword>
<evidence type="ECO:0000256" key="5">
    <source>
        <dbReference type="ARBA" id="ARBA00022692"/>
    </source>
</evidence>
<dbReference type="Pfam" id="PF01036">
    <property type="entry name" value="Bac_rhodopsin"/>
    <property type="match status" value="1"/>
</dbReference>
<dbReference type="InterPro" id="IPR018229">
    <property type="entry name" value="Rhodopsin_retinal_BS"/>
</dbReference>
<evidence type="ECO:0000259" key="13">
    <source>
        <dbReference type="Pfam" id="PF00583"/>
    </source>
</evidence>
<dbReference type="GO" id="GO:0009881">
    <property type="term" value="F:photoreceptor activity"/>
    <property type="evidence" value="ECO:0007669"/>
    <property type="project" value="UniProtKB-KW"/>
</dbReference>
<dbReference type="SMART" id="SM01021">
    <property type="entry name" value="Bac_rhodopsin"/>
    <property type="match status" value="1"/>
</dbReference>
<feature type="compositionally biased region" description="Low complexity" evidence="11">
    <location>
        <begin position="665"/>
        <end position="682"/>
    </location>
</feature>
<evidence type="ECO:0000256" key="2">
    <source>
        <dbReference type="ARBA" id="ARBA00008130"/>
    </source>
</evidence>
<keyword evidence="6" id="KW-0681">Retinal protein</keyword>
<keyword evidence="5 12" id="KW-0812">Transmembrane</keyword>
<feature type="transmembrane region" description="Helical" evidence="12">
    <location>
        <begin position="187"/>
        <end position="208"/>
    </location>
</feature>
<dbReference type="GO" id="GO:0005216">
    <property type="term" value="F:monoatomic ion channel activity"/>
    <property type="evidence" value="ECO:0007669"/>
    <property type="project" value="InterPro"/>
</dbReference>
<feature type="transmembrane region" description="Helical" evidence="12">
    <location>
        <begin position="156"/>
        <end position="175"/>
    </location>
</feature>
<feature type="compositionally biased region" description="Acidic residues" evidence="11">
    <location>
        <begin position="684"/>
        <end position="702"/>
    </location>
</feature>
<dbReference type="Gene3D" id="3.40.630.30">
    <property type="match status" value="1"/>
</dbReference>
<comment type="subcellular location">
    <subcellularLocation>
        <location evidence="1">Membrane</location>
        <topology evidence="1">Multi-pass membrane protein</topology>
    </subcellularLocation>
</comment>
<dbReference type="AlphaFoldDB" id="A0AAD6NN00"/>
<dbReference type="InterPro" id="IPR052742">
    <property type="entry name" value="Mito_N-acetyltransferase"/>
</dbReference>
<feature type="domain" description="Zinc finger H2C2-type histone UAS binding" evidence="14">
    <location>
        <begin position="599"/>
        <end position="636"/>
    </location>
</feature>
<name>A0AAD6NN00_DREDA</name>
<comment type="caution">
    <text evidence="15">The sequence shown here is derived from an EMBL/GenBank/DDBJ whole genome shotgun (WGS) entry which is preliminary data.</text>
</comment>